<evidence type="ECO:0000256" key="1">
    <source>
        <dbReference type="ARBA" id="ARBA00010116"/>
    </source>
</evidence>
<dbReference type="InterPro" id="IPR003344">
    <property type="entry name" value="Big_1_dom"/>
</dbReference>
<comment type="caution">
    <text evidence="3">The sequence shown here is derived from an EMBL/GenBank/DDBJ whole genome shotgun (WGS) entry which is preliminary data.</text>
</comment>
<feature type="domain" description="Big-1" evidence="2">
    <location>
        <begin position="383"/>
        <end position="454"/>
    </location>
</feature>
<name>N9D022_ACIBZ</name>
<evidence type="ECO:0000259" key="2">
    <source>
        <dbReference type="Pfam" id="PF02369"/>
    </source>
</evidence>
<reference evidence="3 4" key="1">
    <citation type="submission" date="2013-02" db="EMBL/GenBank/DDBJ databases">
        <title>The Genome Sequence of Acinetobacter bereziniae CIP 70.12.</title>
        <authorList>
            <consortium name="The Broad Institute Genome Sequencing Platform"/>
            <consortium name="The Broad Institute Genome Sequencing Center for Infectious Disease"/>
            <person name="Cerqueira G."/>
            <person name="Feldgarden M."/>
            <person name="Courvalin P."/>
            <person name="Perichon B."/>
            <person name="Grillot-Courvalin C."/>
            <person name="Clermont D."/>
            <person name="Rocha E."/>
            <person name="Yoon E.-J."/>
            <person name="Nemec A."/>
            <person name="Walker B."/>
            <person name="Young S.K."/>
            <person name="Zeng Q."/>
            <person name="Gargeya S."/>
            <person name="Fitzgerald M."/>
            <person name="Haas B."/>
            <person name="Abouelleil A."/>
            <person name="Alvarado L."/>
            <person name="Arachchi H.M."/>
            <person name="Berlin A.M."/>
            <person name="Chapman S.B."/>
            <person name="Dewar J."/>
            <person name="Goldberg J."/>
            <person name="Griggs A."/>
            <person name="Gujja S."/>
            <person name="Hansen M."/>
            <person name="Howarth C."/>
            <person name="Imamovic A."/>
            <person name="Larimer J."/>
            <person name="McCowan C."/>
            <person name="Murphy C."/>
            <person name="Neiman D."/>
            <person name="Pearson M."/>
            <person name="Priest M."/>
            <person name="Roberts A."/>
            <person name="Saif S."/>
            <person name="Shea T."/>
            <person name="Sisk P."/>
            <person name="Sykes S."/>
            <person name="Wortman J."/>
            <person name="Nusbaum C."/>
            <person name="Birren B."/>
        </authorList>
    </citation>
    <scope>NUCLEOTIDE SEQUENCE [LARGE SCALE GENOMIC DNA]</scope>
    <source>
        <strain evidence="3 4">CIP 70.12</strain>
    </source>
</reference>
<accession>N9D022</accession>
<evidence type="ECO:0000313" key="3">
    <source>
        <dbReference type="EMBL" id="ENV91482.1"/>
    </source>
</evidence>
<gene>
    <name evidence="3" type="ORF">F938_03476</name>
</gene>
<dbReference type="OrthoDB" id="6662267at2"/>
<dbReference type="Gene3D" id="2.60.40.10">
    <property type="entry name" value="Immunoglobulins"/>
    <property type="match status" value="1"/>
</dbReference>
<keyword evidence="4" id="KW-1185">Reference proteome</keyword>
<dbReference type="Pfam" id="PF02369">
    <property type="entry name" value="Big_1"/>
    <property type="match status" value="1"/>
</dbReference>
<evidence type="ECO:0000313" key="4">
    <source>
        <dbReference type="Proteomes" id="UP000013251"/>
    </source>
</evidence>
<dbReference type="InterPro" id="IPR008964">
    <property type="entry name" value="Invasin/intimin_cell_adhesion"/>
</dbReference>
<protein>
    <recommendedName>
        <fullName evidence="2">Big-1 domain-containing protein</fullName>
    </recommendedName>
</protein>
<comment type="similarity">
    <text evidence="1">Belongs to the intimin/invasin family.</text>
</comment>
<dbReference type="InterPro" id="IPR013783">
    <property type="entry name" value="Ig-like_fold"/>
</dbReference>
<dbReference type="PROSITE" id="PS51257">
    <property type="entry name" value="PROKAR_LIPOPROTEIN"/>
    <property type="match status" value="1"/>
</dbReference>
<dbReference type="HOGENOM" id="CLU_402615_0_0_6"/>
<dbReference type="Proteomes" id="UP000013251">
    <property type="component" value="Unassembled WGS sequence"/>
</dbReference>
<dbReference type="GeneID" id="69464055"/>
<dbReference type="RefSeq" id="WP_005033785.1">
    <property type="nucleotide sequence ID" value="NZ_KB849756.1"/>
</dbReference>
<organism evidence="3 4">
    <name type="scientific">Acinetobacter bereziniae LMG 1003 = CIP 70.12</name>
    <dbReference type="NCBI Taxonomy" id="981324"/>
    <lineage>
        <taxon>Bacteria</taxon>
        <taxon>Pseudomonadati</taxon>
        <taxon>Pseudomonadota</taxon>
        <taxon>Gammaproteobacteria</taxon>
        <taxon>Moraxellales</taxon>
        <taxon>Moraxellaceae</taxon>
        <taxon>Acinetobacter</taxon>
    </lineage>
</organism>
<dbReference type="AlphaFoldDB" id="N9D022"/>
<dbReference type="SUPFAM" id="SSF49373">
    <property type="entry name" value="Invasin/intimin cell-adhesion fragments"/>
    <property type="match status" value="1"/>
</dbReference>
<proteinExistence type="inferred from homology"/>
<sequence>MDTKKVTGKLSAIAISILLASCGGGGGYYDGNNSGSNNGNNGGGTEIALTSAELLSVGQSKASLNAGTDDSLTLTIRTLDKNGAIIPKANVKIEIVDAANSGASLSTLGNLPSDDKGIVTTNVVLSASSNLNFKMNRTITIVITSGKVKQELTIPVNGTVVAISSDVSLLEQDQIGTVTVTAVDAAGKALVGAKASLVNASGEEVFSAIPTDVSGNAIFKIPYVTVRNSTNQKLELIAKIAVEGQNQTVSNLLSSGGIILTANIANKVIQAVSDSNPVGVGVNKNITVKVSALTQTELQGKTVSFETTNGTVTPTAAITNIRQENGQWVGDATTVLNGAIAAIATISAQFGNNVIYISQQVSAGVPKTISIQSEASVLAPGANTKVIALVKDQNGTPIPNIKVNFKTLKDTSLSGRISQPSAITDSAGRATVIYTAGSAQTLGGGVEIQASTESAVAPAPVYSENLLLTVSMQSAFITVAHNEQILKIVGDDTNYYKDFSATVVDTAGNPIPNQKISISLDLDSFYKGEFKWVRDYTYGQDGSGIWDWYSYLDWSRDYTVYENKVAKRVVTYVQCPSTEFPNPISILAADGSILNTKGSFVTDSQGKFAFRIRYNRNYSNWLRVNLTASTIVSTKDNKTALSFMPSVAEDDVDNLNGKYRPDRVSPYGTDISSCSNYK</sequence>
<dbReference type="EMBL" id="APQG01000043">
    <property type="protein sequence ID" value="ENV91482.1"/>
    <property type="molecule type" value="Genomic_DNA"/>
</dbReference>
<dbReference type="PATRIC" id="fig|1217650.3.peg.3427"/>